<feature type="domain" description="Amidohydrolase-related" evidence="2">
    <location>
        <begin position="319"/>
        <end position="660"/>
    </location>
</feature>
<keyword evidence="3" id="KW-0378">Hydrolase</keyword>
<dbReference type="InterPro" id="IPR051781">
    <property type="entry name" value="Metallo-dep_Hydrolase"/>
</dbReference>
<comment type="caution">
    <text evidence="3">The sequence shown here is derived from an EMBL/GenBank/DDBJ whole genome shotgun (WGS) entry which is preliminary data.</text>
</comment>
<dbReference type="Gene3D" id="3.40.50.10910">
    <property type="entry name" value="Amidohydrolase"/>
    <property type="match status" value="1"/>
</dbReference>
<dbReference type="AlphaFoldDB" id="A0A2U2BS93"/>
<gene>
    <name evidence="3" type="ORF">DDZ18_11830</name>
</gene>
<dbReference type="RefSeq" id="WP_109253593.1">
    <property type="nucleotide sequence ID" value="NZ_QEXV01000005.1"/>
</dbReference>
<evidence type="ECO:0000313" key="4">
    <source>
        <dbReference type="Proteomes" id="UP000245168"/>
    </source>
</evidence>
<dbReference type="Pfam" id="PF01979">
    <property type="entry name" value="Amidohydro_1"/>
    <property type="match status" value="1"/>
</dbReference>
<dbReference type="InterPro" id="IPR011059">
    <property type="entry name" value="Metal-dep_hydrolase_composite"/>
</dbReference>
<dbReference type="PROSITE" id="PS51257">
    <property type="entry name" value="PROKAR_LIPOPROTEIN"/>
    <property type="match status" value="1"/>
</dbReference>
<dbReference type="Proteomes" id="UP000245168">
    <property type="component" value="Unassembled WGS sequence"/>
</dbReference>
<name>A0A2U2BS93_9PROT</name>
<evidence type="ECO:0000256" key="1">
    <source>
        <dbReference type="SAM" id="SignalP"/>
    </source>
</evidence>
<feature type="signal peptide" evidence="1">
    <location>
        <begin position="1"/>
        <end position="24"/>
    </location>
</feature>
<sequence length="684" mass="73088">MLQFHRSLPALAGVLMLAACGEPAAETGAETAADEAGVFTILLGGTAIGAMEVETLADGYDVHFEYSNNGRGPTLDEAIRLAADGTPVSWTIEGAETFGNQVDESYALDGGEARWRDATGEGSAEIDAPTLYAPQNGSPYFLAVAARALMADDDGVMPVLPGGELRLTEMQDVTLATEQAMREATVYALSGTSYDPTYFIMDGAAFLGLITPRFAVLAEGFESEGPRLRELAADLGAARYADIAERVAHDYAGPVRVTNVRVFDPETQSLGEPASVVFEDGAIVAVEAADAAGDGETVIDGDGGTLVPGLFEMHGHLGESGALLNIAAGVTSVRDMGNDNEVLAALIERIESGEMVGPRVFRSGFIEGRSEFNSNNGRVVESEEEAVAAVHAYADEGFERIKIYNSMNPDWIPAVIDAADERGLYVMGHVPAFTNADAMIAAGYDEMTHINQVMLGWVLEDGEDTRTLLRLTALKRLPDLDLESEAVQSTLDAMVENDVAIDPTFAIHEALLLSRNGELSPGAVDYVDHLPVDAQRQARSAWADIASPEDDAAYRGAFDQINETLRMMRERGIRLVPGTDLGGSFAYHRELELYQTIGMTAPEILAWATLGMAEHLDAADELGSIEPGKRADFFLVPGDPTADLKAIKTIRMVVADGRVVFPEEVYPEFGIRPFAEAPAVTAAE</sequence>
<protein>
    <submittedName>
        <fullName evidence="3">Amidohydrolase</fullName>
    </submittedName>
</protein>
<reference evidence="4" key="1">
    <citation type="submission" date="2018-05" db="EMBL/GenBank/DDBJ databases">
        <authorList>
            <person name="Liu B.-T."/>
        </authorList>
    </citation>
    <scope>NUCLEOTIDE SEQUENCE [LARGE SCALE GENOMIC DNA]</scope>
    <source>
        <strain evidence="4">WD6-1</strain>
    </source>
</reference>
<organism evidence="3 4">
    <name type="scientific">Marinicauda salina</name>
    <dbReference type="NCBI Taxonomy" id="2135793"/>
    <lineage>
        <taxon>Bacteria</taxon>
        <taxon>Pseudomonadati</taxon>
        <taxon>Pseudomonadota</taxon>
        <taxon>Alphaproteobacteria</taxon>
        <taxon>Maricaulales</taxon>
        <taxon>Maricaulaceae</taxon>
        <taxon>Marinicauda</taxon>
    </lineage>
</organism>
<dbReference type="OrthoDB" id="9765769at2"/>
<proteinExistence type="predicted"/>
<dbReference type="Gene3D" id="2.30.40.10">
    <property type="entry name" value="Urease, subunit C, domain 1"/>
    <property type="match status" value="1"/>
</dbReference>
<keyword evidence="4" id="KW-1185">Reference proteome</keyword>
<dbReference type="PANTHER" id="PTHR43135:SF3">
    <property type="entry name" value="ALPHA-D-RIBOSE 1-METHYLPHOSPHONATE 5-TRIPHOSPHATE DIPHOSPHATASE"/>
    <property type="match status" value="1"/>
</dbReference>
<dbReference type="EMBL" id="QEXV01000005">
    <property type="protein sequence ID" value="PWE16870.1"/>
    <property type="molecule type" value="Genomic_DNA"/>
</dbReference>
<dbReference type="SUPFAM" id="SSF51556">
    <property type="entry name" value="Metallo-dependent hydrolases"/>
    <property type="match status" value="1"/>
</dbReference>
<dbReference type="Gene3D" id="3.30.110.90">
    <property type="entry name" value="Amidohydrolase"/>
    <property type="match status" value="1"/>
</dbReference>
<dbReference type="GO" id="GO:0016810">
    <property type="term" value="F:hydrolase activity, acting on carbon-nitrogen (but not peptide) bonds"/>
    <property type="evidence" value="ECO:0007669"/>
    <property type="project" value="InterPro"/>
</dbReference>
<feature type="chain" id="PRO_5015786483" evidence="1">
    <location>
        <begin position="25"/>
        <end position="684"/>
    </location>
</feature>
<evidence type="ECO:0000259" key="2">
    <source>
        <dbReference type="Pfam" id="PF01979"/>
    </source>
</evidence>
<evidence type="ECO:0000313" key="3">
    <source>
        <dbReference type="EMBL" id="PWE16870.1"/>
    </source>
</evidence>
<dbReference type="PANTHER" id="PTHR43135">
    <property type="entry name" value="ALPHA-D-RIBOSE 1-METHYLPHOSPHONATE 5-TRIPHOSPHATE DIPHOSPHATASE"/>
    <property type="match status" value="1"/>
</dbReference>
<dbReference type="Gene3D" id="1.20.58.520">
    <property type="entry name" value="Amidohydrolase"/>
    <property type="match status" value="1"/>
</dbReference>
<dbReference type="InterPro" id="IPR032466">
    <property type="entry name" value="Metal_Hydrolase"/>
</dbReference>
<dbReference type="InterPro" id="IPR006680">
    <property type="entry name" value="Amidohydro-rel"/>
</dbReference>
<accession>A0A2U2BS93</accession>
<dbReference type="SUPFAM" id="SSF51338">
    <property type="entry name" value="Composite domain of metallo-dependent hydrolases"/>
    <property type="match status" value="1"/>
</dbReference>
<keyword evidence="1" id="KW-0732">Signal</keyword>